<dbReference type="Proteomes" id="UP000249061">
    <property type="component" value="Unassembled WGS sequence"/>
</dbReference>
<evidence type="ECO:0000313" key="6">
    <source>
        <dbReference type="Proteomes" id="UP000249061"/>
    </source>
</evidence>
<evidence type="ECO:0000256" key="3">
    <source>
        <dbReference type="ARBA" id="ARBA00022833"/>
    </source>
</evidence>
<keyword evidence="2" id="KW-0479">Metal-binding</keyword>
<evidence type="ECO:0000256" key="1">
    <source>
        <dbReference type="ARBA" id="ARBA00005495"/>
    </source>
</evidence>
<dbReference type="Pfam" id="PF04828">
    <property type="entry name" value="GFA"/>
    <property type="match status" value="1"/>
</dbReference>
<dbReference type="InterPro" id="IPR011057">
    <property type="entry name" value="Mss4-like_sf"/>
</dbReference>
<dbReference type="SUPFAM" id="SSF51316">
    <property type="entry name" value="Mss4-like"/>
    <property type="match status" value="1"/>
</dbReference>
<dbReference type="InterPro" id="IPR052355">
    <property type="entry name" value="CENP-V-like"/>
</dbReference>
<proteinExistence type="inferred from homology"/>
<dbReference type="EMBL" id="QFQP01000006">
    <property type="protein sequence ID" value="PZR14983.1"/>
    <property type="molecule type" value="Genomic_DNA"/>
</dbReference>
<name>A0A2W5TNS7_9BACT</name>
<dbReference type="GO" id="GO:0016846">
    <property type="term" value="F:carbon-sulfur lyase activity"/>
    <property type="evidence" value="ECO:0007669"/>
    <property type="project" value="InterPro"/>
</dbReference>
<dbReference type="Gene3D" id="2.170.150.70">
    <property type="match status" value="1"/>
</dbReference>
<comment type="similarity">
    <text evidence="1">Belongs to the Gfa family.</text>
</comment>
<evidence type="ECO:0000259" key="4">
    <source>
        <dbReference type="PROSITE" id="PS51891"/>
    </source>
</evidence>
<dbReference type="PANTHER" id="PTHR28620">
    <property type="entry name" value="CENTROMERE PROTEIN V"/>
    <property type="match status" value="1"/>
</dbReference>
<dbReference type="PROSITE" id="PS51891">
    <property type="entry name" value="CENP_V_GFA"/>
    <property type="match status" value="1"/>
</dbReference>
<gene>
    <name evidence="5" type="ORF">DI536_09400</name>
</gene>
<organism evidence="5 6">
    <name type="scientific">Archangium gephyra</name>
    <dbReference type="NCBI Taxonomy" id="48"/>
    <lineage>
        <taxon>Bacteria</taxon>
        <taxon>Pseudomonadati</taxon>
        <taxon>Myxococcota</taxon>
        <taxon>Myxococcia</taxon>
        <taxon>Myxococcales</taxon>
        <taxon>Cystobacterineae</taxon>
        <taxon>Archangiaceae</taxon>
        <taxon>Archangium</taxon>
    </lineage>
</organism>
<sequence>MKASCHCGAVKLSVATAPTEVTECHCSLCRRYGVLWAYFEASEVTLPDASLTETYAWSRKHVDFHRCRVCGCVTHWAPRAPKRTRLGLNARLFSSAVLAACRRRERS</sequence>
<reference evidence="5 6" key="1">
    <citation type="submission" date="2017-08" db="EMBL/GenBank/DDBJ databases">
        <title>Infants hospitalized years apart are colonized by the same room-sourced microbial strains.</title>
        <authorList>
            <person name="Brooks B."/>
            <person name="Olm M.R."/>
            <person name="Firek B.A."/>
            <person name="Baker R."/>
            <person name="Thomas B.C."/>
            <person name="Morowitz M.J."/>
            <person name="Banfield J.F."/>
        </authorList>
    </citation>
    <scope>NUCLEOTIDE SEQUENCE [LARGE SCALE GENOMIC DNA]</scope>
    <source>
        <strain evidence="5">S2_003_000_R2_14</strain>
    </source>
</reference>
<evidence type="ECO:0000313" key="5">
    <source>
        <dbReference type="EMBL" id="PZR14983.1"/>
    </source>
</evidence>
<dbReference type="GO" id="GO:0046872">
    <property type="term" value="F:metal ion binding"/>
    <property type="evidence" value="ECO:0007669"/>
    <property type="project" value="UniProtKB-KW"/>
</dbReference>
<evidence type="ECO:0000256" key="2">
    <source>
        <dbReference type="ARBA" id="ARBA00022723"/>
    </source>
</evidence>
<feature type="domain" description="CENP-V/GFA" evidence="4">
    <location>
        <begin position="1"/>
        <end position="107"/>
    </location>
</feature>
<dbReference type="AlphaFoldDB" id="A0A2W5TNS7"/>
<dbReference type="PANTHER" id="PTHR28620:SF1">
    <property type="entry name" value="CENP-V_GFA DOMAIN-CONTAINING PROTEIN"/>
    <property type="match status" value="1"/>
</dbReference>
<accession>A0A2W5TNS7</accession>
<dbReference type="InterPro" id="IPR006913">
    <property type="entry name" value="CENP-V/GFA"/>
</dbReference>
<comment type="caution">
    <text evidence="5">The sequence shown here is derived from an EMBL/GenBank/DDBJ whole genome shotgun (WGS) entry which is preliminary data.</text>
</comment>
<keyword evidence="3" id="KW-0862">Zinc</keyword>
<protein>
    <submittedName>
        <fullName evidence="5">Aldehyde-activating protein</fullName>
    </submittedName>
</protein>